<feature type="binding site" evidence="4">
    <location>
        <position position="127"/>
    </location>
    <ligand>
        <name>S-adenosyl-L-methionine</name>
        <dbReference type="ChEBI" id="CHEBI:59789"/>
    </ligand>
</feature>
<protein>
    <recommendedName>
        <fullName evidence="4">tRNA 5-hydroxyuridine methyltransferase</fullName>
        <ecNumber evidence="4">2.1.1.-</ecNumber>
    </recommendedName>
    <alternativeName>
        <fullName evidence="4">ho5U methyltransferase</fullName>
    </alternativeName>
</protein>
<dbReference type="GO" id="GO:0030488">
    <property type="term" value="P:tRNA methylation"/>
    <property type="evidence" value="ECO:0007669"/>
    <property type="project" value="UniProtKB-UniRule"/>
</dbReference>
<evidence type="ECO:0000256" key="1">
    <source>
        <dbReference type="ARBA" id="ARBA00022603"/>
    </source>
</evidence>
<dbReference type="STRING" id="879305.HMPREF9290_1339"/>
<dbReference type="InterPro" id="IPR029063">
    <property type="entry name" value="SAM-dependent_MTases_sf"/>
</dbReference>
<evidence type="ECO:0000256" key="4">
    <source>
        <dbReference type="HAMAP-Rule" id="MF_02217"/>
    </source>
</evidence>
<dbReference type="PATRIC" id="fig|879305.3.peg.398"/>
<dbReference type="EMBL" id="AEXM01000012">
    <property type="protein sequence ID" value="EGC82567.1"/>
    <property type="molecule type" value="Genomic_DNA"/>
</dbReference>
<evidence type="ECO:0000313" key="5">
    <source>
        <dbReference type="EMBL" id="EGC82567.1"/>
    </source>
</evidence>
<dbReference type="AlphaFoldDB" id="F0GUB8"/>
<dbReference type="CDD" id="cd02440">
    <property type="entry name" value="AdoMet_MTases"/>
    <property type="match status" value="1"/>
</dbReference>
<feature type="binding site" evidence="4">
    <location>
        <position position="127"/>
    </location>
    <ligand>
        <name>Mg(2+)</name>
        <dbReference type="ChEBI" id="CHEBI:18420"/>
    </ligand>
</feature>
<keyword evidence="3 4" id="KW-0949">S-adenosyl-L-methionine</keyword>
<dbReference type="EC" id="2.1.1.-" evidence="4"/>
<dbReference type="InterPro" id="IPR043675">
    <property type="entry name" value="TrmR_methyltr"/>
</dbReference>
<keyword evidence="4" id="KW-0819">tRNA processing</keyword>
<dbReference type="GO" id="GO:0008171">
    <property type="term" value="F:O-methyltransferase activity"/>
    <property type="evidence" value="ECO:0007669"/>
    <property type="project" value="InterPro"/>
</dbReference>
<evidence type="ECO:0000313" key="6">
    <source>
        <dbReference type="Proteomes" id="UP000005286"/>
    </source>
</evidence>
<dbReference type="Proteomes" id="UP000005286">
    <property type="component" value="Unassembled WGS sequence"/>
</dbReference>
<comment type="caution">
    <text evidence="5">The sequence shown here is derived from an EMBL/GenBank/DDBJ whole genome shotgun (WGS) entry which is preliminary data.</text>
</comment>
<evidence type="ECO:0000256" key="2">
    <source>
        <dbReference type="ARBA" id="ARBA00022679"/>
    </source>
</evidence>
<keyword evidence="6" id="KW-1185">Reference proteome</keyword>
<feature type="binding site" evidence="4">
    <location>
        <position position="155"/>
    </location>
    <ligand>
        <name>Mg(2+)</name>
        <dbReference type="ChEBI" id="CHEBI:18420"/>
    </ligand>
</feature>
<dbReference type="eggNOG" id="COG4122">
    <property type="taxonomic scope" value="Bacteria"/>
</dbReference>
<reference evidence="5 6" key="1">
    <citation type="submission" date="2011-01" db="EMBL/GenBank/DDBJ databases">
        <authorList>
            <person name="Durkin A.S."/>
            <person name="Madupu R."/>
            <person name="Torralba M."/>
            <person name="Gillis M."/>
            <person name="Methe B."/>
            <person name="Sutton G."/>
            <person name="Nelson K.E."/>
        </authorList>
    </citation>
    <scope>NUCLEOTIDE SEQUENCE [LARGE SCALE GENOMIC DNA]</scope>
    <source>
        <strain evidence="5 6">ACS-065-V-Col13</strain>
    </source>
</reference>
<accession>F0GUB8</accession>
<evidence type="ECO:0000256" key="3">
    <source>
        <dbReference type="ARBA" id="ARBA00022691"/>
    </source>
</evidence>
<keyword evidence="4" id="KW-0460">Magnesium</keyword>
<keyword evidence="1 4" id="KW-0489">Methyltransferase</keyword>
<feature type="binding site" evidence="4">
    <location>
        <position position="67"/>
    </location>
    <ligand>
        <name>S-adenosyl-L-methionine</name>
        <dbReference type="ChEBI" id="CHEBI:59789"/>
    </ligand>
</feature>
<dbReference type="GO" id="GO:0016300">
    <property type="term" value="F:tRNA (uridine) methyltransferase activity"/>
    <property type="evidence" value="ECO:0007669"/>
    <property type="project" value="UniProtKB-UniRule"/>
</dbReference>
<keyword evidence="4" id="KW-0479">Metal-binding</keyword>
<proteinExistence type="inferred from homology"/>
<dbReference type="RefSeq" id="WP_004834472.1">
    <property type="nucleotide sequence ID" value="NZ_AEXM01000012.1"/>
</dbReference>
<dbReference type="Gene3D" id="3.40.50.150">
    <property type="entry name" value="Vaccinia Virus protein VP39"/>
    <property type="match status" value="1"/>
</dbReference>
<comment type="function">
    <text evidence="4">Catalyzes the methylation of 5-hydroxyuridine (ho5U) to form 5-methoxyuridine (mo5U) at position 34 in tRNAs.</text>
</comment>
<dbReference type="PROSITE" id="PS51682">
    <property type="entry name" value="SAM_OMT_I"/>
    <property type="match status" value="1"/>
</dbReference>
<name>F0GUB8_9FIRM</name>
<dbReference type="GO" id="GO:0000287">
    <property type="term" value="F:magnesium ion binding"/>
    <property type="evidence" value="ECO:0007669"/>
    <property type="project" value="UniProtKB-UniRule"/>
</dbReference>
<sequence length="210" mass="24097">MSHINNEYVSSFINFLSEDMDYLELREYAEANNVPIMKTETKEFLKTLVSISKPKSILEIGTAIGYSSLVFSKYSDADITTIELSSEMANIAKDNFKRYDKNINLINDDAEKALTTLNQGFDFVFIDANKSNYKFYFDYVGKYLLNKGGIIVADNILFRGEVCNDDLIEKRKITIVKRLRNFLAYITKREDYKTSIVPIGDGLSISYKEI</sequence>
<feature type="binding site" evidence="4">
    <location>
        <position position="37"/>
    </location>
    <ligand>
        <name>S-adenosyl-L-methionine</name>
        <dbReference type="ChEBI" id="CHEBI:59789"/>
    </ligand>
</feature>
<dbReference type="PANTHER" id="PTHR10509">
    <property type="entry name" value="O-METHYLTRANSFERASE-RELATED"/>
    <property type="match status" value="1"/>
</dbReference>
<gene>
    <name evidence="4" type="primary">trmR</name>
    <name evidence="5" type="ORF">HMPREF9290_1339</name>
</gene>
<feature type="binding site" evidence="4">
    <location>
        <position position="83"/>
    </location>
    <ligand>
        <name>S-adenosyl-L-methionine</name>
        <dbReference type="ChEBI" id="CHEBI:59789"/>
    </ligand>
</feature>
<dbReference type="SUPFAM" id="SSF53335">
    <property type="entry name" value="S-adenosyl-L-methionine-dependent methyltransferases"/>
    <property type="match status" value="1"/>
</dbReference>
<feature type="binding site" evidence="4">
    <location>
        <begin position="109"/>
        <end position="110"/>
    </location>
    <ligand>
        <name>S-adenosyl-L-methionine</name>
        <dbReference type="ChEBI" id="CHEBI:59789"/>
    </ligand>
</feature>
<dbReference type="HAMAP" id="MF_02217">
    <property type="entry name" value="TrmR_methyltr"/>
    <property type="match status" value="1"/>
</dbReference>
<dbReference type="Pfam" id="PF01596">
    <property type="entry name" value="Methyltransf_3"/>
    <property type="match status" value="1"/>
</dbReference>
<dbReference type="GO" id="GO:0008757">
    <property type="term" value="F:S-adenosylmethionine-dependent methyltransferase activity"/>
    <property type="evidence" value="ECO:0007669"/>
    <property type="project" value="TreeGrafter"/>
</dbReference>
<dbReference type="InterPro" id="IPR050362">
    <property type="entry name" value="Cation-dep_OMT"/>
</dbReference>
<feature type="binding site" evidence="4">
    <location>
        <position position="154"/>
    </location>
    <ligand>
        <name>Mg(2+)</name>
        <dbReference type="ChEBI" id="CHEBI:18420"/>
    </ligand>
</feature>
<keyword evidence="2 4" id="KW-0808">Transferase</keyword>
<comment type="similarity">
    <text evidence="4">Belongs to the class I-like SAM-binding methyltransferase superfamily. Cation-dependent O-methyltransferase family.</text>
</comment>
<comment type="catalytic activity">
    <reaction evidence="4">
        <text>5-hydroxyuridine(34) in tRNA + S-adenosyl-L-methionine = 5-methoxyuridine(34) in tRNA + S-adenosyl-L-homocysteine + H(+)</text>
        <dbReference type="Rhea" id="RHEA:60524"/>
        <dbReference type="Rhea" id="RHEA-COMP:13381"/>
        <dbReference type="Rhea" id="RHEA-COMP:15591"/>
        <dbReference type="ChEBI" id="CHEBI:15378"/>
        <dbReference type="ChEBI" id="CHEBI:57856"/>
        <dbReference type="ChEBI" id="CHEBI:59789"/>
        <dbReference type="ChEBI" id="CHEBI:136877"/>
        <dbReference type="ChEBI" id="CHEBI:143860"/>
    </reaction>
</comment>
<organism evidence="5 6">
    <name type="scientific">Anaerococcus prevotii ACS-065-V-Col13</name>
    <dbReference type="NCBI Taxonomy" id="879305"/>
    <lineage>
        <taxon>Bacteria</taxon>
        <taxon>Bacillati</taxon>
        <taxon>Bacillota</taxon>
        <taxon>Tissierellia</taxon>
        <taxon>Tissierellales</taxon>
        <taxon>Peptoniphilaceae</taxon>
        <taxon>Anaerococcus</taxon>
    </lineage>
</organism>
<comment type="subunit">
    <text evidence="4">Homodimer.</text>
</comment>
<dbReference type="PANTHER" id="PTHR10509:SF14">
    <property type="entry name" value="CAFFEOYL-COA O-METHYLTRANSFERASE 3-RELATED"/>
    <property type="match status" value="1"/>
</dbReference>
<dbReference type="InterPro" id="IPR002935">
    <property type="entry name" value="SAM_O-MeTrfase"/>
</dbReference>